<dbReference type="Pfam" id="PF01261">
    <property type="entry name" value="AP_endonuc_2"/>
    <property type="match status" value="1"/>
</dbReference>
<keyword evidence="2" id="KW-0413">Isomerase</keyword>
<dbReference type="SUPFAM" id="SSF51658">
    <property type="entry name" value="Xylose isomerase-like"/>
    <property type="match status" value="1"/>
</dbReference>
<dbReference type="Gene3D" id="3.20.20.150">
    <property type="entry name" value="Divalent-metal-dependent TIM barrel enzymes"/>
    <property type="match status" value="1"/>
</dbReference>
<dbReference type="RefSeq" id="WP_035452895.1">
    <property type="nucleotide sequence ID" value="NZ_AZGA01000005.1"/>
</dbReference>
<dbReference type="EMBL" id="AZGA01000005">
    <property type="protein sequence ID" value="KRM36273.1"/>
    <property type="molecule type" value="Genomic_DNA"/>
</dbReference>
<evidence type="ECO:0000313" key="3">
    <source>
        <dbReference type="Proteomes" id="UP000051236"/>
    </source>
</evidence>
<dbReference type="Proteomes" id="UP000051236">
    <property type="component" value="Unassembled WGS sequence"/>
</dbReference>
<sequence length="252" mass="27968">MTQPTISANLLLLADKWQAGADQVTLAAQLADLGFKTIEIRREYFRDIAKEIPEVAKLAADKDLTLYYSIPAELFVNGQLNPELETFMDEAKAMGIQKAKFNIGDYANFKGNLAQTLQPLLSHGIEVNIENDQTQASGRLTPVQTFLEAVQAAKLNLGYVYDLGNWPFVREDPLAAAKALSQYVRYIHVKDDVTSGADPVTVPLDLGDLPWRKILDILPKTVPVALEYPTADADVIKLGQEKLVDYFKESKD</sequence>
<dbReference type="InterPro" id="IPR036237">
    <property type="entry name" value="Xyl_isomerase-like_sf"/>
</dbReference>
<dbReference type="eggNOG" id="COG1082">
    <property type="taxonomic scope" value="Bacteria"/>
</dbReference>
<reference evidence="2 3" key="1">
    <citation type="journal article" date="2015" name="Genome Announc.">
        <title>Expanding the biotechnology potential of lactobacilli through comparative genomics of 213 strains and associated genera.</title>
        <authorList>
            <person name="Sun Z."/>
            <person name="Harris H.M."/>
            <person name="McCann A."/>
            <person name="Guo C."/>
            <person name="Argimon S."/>
            <person name="Zhang W."/>
            <person name="Yang X."/>
            <person name="Jeffery I.B."/>
            <person name="Cooney J.C."/>
            <person name="Kagawa T.F."/>
            <person name="Liu W."/>
            <person name="Song Y."/>
            <person name="Salvetti E."/>
            <person name="Wrobel A."/>
            <person name="Rasinkangas P."/>
            <person name="Parkhill J."/>
            <person name="Rea M.C."/>
            <person name="O'Sullivan O."/>
            <person name="Ritari J."/>
            <person name="Douillard F.P."/>
            <person name="Paul Ross R."/>
            <person name="Yang R."/>
            <person name="Briner A.E."/>
            <person name="Felis G.E."/>
            <person name="de Vos W.M."/>
            <person name="Barrangou R."/>
            <person name="Klaenhammer T.R."/>
            <person name="Caufield P.W."/>
            <person name="Cui Y."/>
            <person name="Zhang H."/>
            <person name="O'Toole P.W."/>
        </authorList>
    </citation>
    <scope>NUCLEOTIDE SEQUENCE [LARGE SCALE GENOMIC DNA]</scope>
    <source>
        <strain evidence="2 3">DSM 18527</strain>
    </source>
</reference>
<protein>
    <submittedName>
        <fullName evidence="2">Sugar phosphate isomerase epimerase</fullName>
    </submittedName>
</protein>
<keyword evidence="3" id="KW-1185">Reference proteome</keyword>
<comment type="caution">
    <text evidence="2">The sequence shown here is derived from an EMBL/GenBank/DDBJ whole genome shotgun (WGS) entry which is preliminary data.</text>
</comment>
<dbReference type="GO" id="GO:0016853">
    <property type="term" value="F:isomerase activity"/>
    <property type="evidence" value="ECO:0007669"/>
    <property type="project" value="UniProtKB-KW"/>
</dbReference>
<name>X0PEG6_9LACO</name>
<dbReference type="PATRIC" id="fig|1423734.3.peg.3076"/>
<dbReference type="OrthoDB" id="2237247at2"/>
<feature type="domain" description="Xylose isomerase-like TIM barrel" evidence="1">
    <location>
        <begin position="28"/>
        <end position="232"/>
    </location>
</feature>
<evidence type="ECO:0000259" key="1">
    <source>
        <dbReference type="Pfam" id="PF01261"/>
    </source>
</evidence>
<evidence type="ECO:0000313" key="2">
    <source>
        <dbReference type="EMBL" id="KRM36273.1"/>
    </source>
</evidence>
<proteinExistence type="predicted"/>
<dbReference type="InterPro" id="IPR013022">
    <property type="entry name" value="Xyl_isomerase-like_TIM-brl"/>
</dbReference>
<gene>
    <name evidence="2" type="ORF">FC83_GL003026</name>
</gene>
<accession>X0PEG6</accession>
<dbReference type="STRING" id="1423734.FC83_GL003026"/>
<organism evidence="2 3">
    <name type="scientific">Agrilactobacillus composti DSM 18527 = JCM 14202</name>
    <dbReference type="NCBI Taxonomy" id="1423734"/>
    <lineage>
        <taxon>Bacteria</taxon>
        <taxon>Bacillati</taxon>
        <taxon>Bacillota</taxon>
        <taxon>Bacilli</taxon>
        <taxon>Lactobacillales</taxon>
        <taxon>Lactobacillaceae</taxon>
        <taxon>Agrilactobacillus</taxon>
    </lineage>
</organism>
<dbReference type="AlphaFoldDB" id="X0PEG6"/>